<protein>
    <submittedName>
        <fullName evidence="1">Uncharacterized protein</fullName>
    </submittedName>
</protein>
<gene>
    <name evidence="1" type="ORF">Mal33_14510</name>
</gene>
<name>A0A518IQV5_9BACT</name>
<evidence type="ECO:0000313" key="2">
    <source>
        <dbReference type="Proteomes" id="UP000316770"/>
    </source>
</evidence>
<organism evidence="1 2">
    <name type="scientific">Rosistilla oblonga</name>
    <dbReference type="NCBI Taxonomy" id="2527990"/>
    <lineage>
        <taxon>Bacteria</taxon>
        <taxon>Pseudomonadati</taxon>
        <taxon>Planctomycetota</taxon>
        <taxon>Planctomycetia</taxon>
        <taxon>Pirellulales</taxon>
        <taxon>Pirellulaceae</taxon>
        <taxon>Rosistilla</taxon>
    </lineage>
</organism>
<evidence type="ECO:0000313" key="1">
    <source>
        <dbReference type="EMBL" id="QDV55476.1"/>
    </source>
</evidence>
<reference evidence="1 2" key="1">
    <citation type="submission" date="2019-02" db="EMBL/GenBank/DDBJ databases">
        <title>Deep-cultivation of Planctomycetes and their phenomic and genomic characterization uncovers novel biology.</title>
        <authorList>
            <person name="Wiegand S."/>
            <person name="Jogler M."/>
            <person name="Boedeker C."/>
            <person name="Pinto D."/>
            <person name="Vollmers J."/>
            <person name="Rivas-Marin E."/>
            <person name="Kohn T."/>
            <person name="Peeters S.H."/>
            <person name="Heuer A."/>
            <person name="Rast P."/>
            <person name="Oberbeckmann S."/>
            <person name="Bunk B."/>
            <person name="Jeske O."/>
            <person name="Meyerdierks A."/>
            <person name="Storesund J.E."/>
            <person name="Kallscheuer N."/>
            <person name="Luecker S."/>
            <person name="Lage O.M."/>
            <person name="Pohl T."/>
            <person name="Merkel B.J."/>
            <person name="Hornburger P."/>
            <person name="Mueller R.-W."/>
            <person name="Bruemmer F."/>
            <person name="Labrenz M."/>
            <person name="Spormann A.M."/>
            <person name="Op den Camp H."/>
            <person name="Overmann J."/>
            <person name="Amann R."/>
            <person name="Jetten M.S.M."/>
            <person name="Mascher T."/>
            <person name="Medema M.H."/>
            <person name="Devos D.P."/>
            <person name="Kaster A.-K."/>
            <person name="Ovreas L."/>
            <person name="Rohde M."/>
            <person name="Galperin M.Y."/>
            <person name="Jogler C."/>
        </authorList>
    </citation>
    <scope>NUCLEOTIDE SEQUENCE [LARGE SCALE GENOMIC DNA]</scope>
    <source>
        <strain evidence="1 2">Mal33</strain>
    </source>
</reference>
<keyword evidence="2" id="KW-1185">Reference proteome</keyword>
<proteinExistence type="predicted"/>
<sequence length="136" mass="15182">MSKATIPNTDDYGCHVDRDPLLVYIPLVLIWNGHDLTWHPETMDLQAAERLVTSINIHPGCFAKVVMVNMVVPAAAEIAKHLDAESFEHDLLMADWVRLGLRVERDPPVVDRERPRVPFVPNVFPAAGHAGSEVTQ</sequence>
<dbReference type="EMBL" id="CP036318">
    <property type="protein sequence ID" value="QDV55476.1"/>
    <property type="molecule type" value="Genomic_DNA"/>
</dbReference>
<dbReference type="RefSeq" id="WP_145283307.1">
    <property type="nucleotide sequence ID" value="NZ_CP036318.1"/>
</dbReference>
<dbReference type="Proteomes" id="UP000316770">
    <property type="component" value="Chromosome"/>
</dbReference>
<dbReference type="AlphaFoldDB" id="A0A518IQV5"/>
<accession>A0A518IQV5</accession>